<evidence type="ECO:0000313" key="3">
    <source>
        <dbReference type="Proteomes" id="UP000091926"/>
    </source>
</evidence>
<dbReference type="PROSITE" id="PS51257">
    <property type="entry name" value="PROKAR_LIPOPROTEIN"/>
    <property type="match status" value="1"/>
</dbReference>
<dbReference type="EMBL" id="CP016172">
    <property type="protein sequence ID" value="ANN79350.1"/>
    <property type="molecule type" value="Genomic_DNA"/>
</dbReference>
<reference evidence="2 3" key="1">
    <citation type="submission" date="2016-06" db="EMBL/GenBank/DDBJ databases">
        <title>Complete genome sequences of Bordetella bronchialis and Bordetella flabilis.</title>
        <authorList>
            <person name="LiPuma J.J."/>
            <person name="Spilker T."/>
        </authorList>
    </citation>
    <scope>NUCLEOTIDE SEQUENCE [LARGE SCALE GENOMIC DNA]</scope>
    <source>
        <strain evidence="2 3">AU10664</strain>
    </source>
</reference>
<evidence type="ECO:0000256" key="1">
    <source>
        <dbReference type="SAM" id="SignalP"/>
    </source>
</evidence>
<protein>
    <recommendedName>
        <fullName evidence="4">Lipoprotein</fullName>
    </recommendedName>
</protein>
<organism evidence="2 3">
    <name type="scientific">Bordetella flabilis</name>
    <dbReference type="NCBI Taxonomy" id="463014"/>
    <lineage>
        <taxon>Bacteria</taxon>
        <taxon>Pseudomonadati</taxon>
        <taxon>Pseudomonadota</taxon>
        <taxon>Betaproteobacteria</taxon>
        <taxon>Burkholderiales</taxon>
        <taxon>Alcaligenaceae</taxon>
        <taxon>Bordetella</taxon>
    </lineage>
</organism>
<dbReference type="AlphaFoldDB" id="A0A193GHP6"/>
<dbReference type="RefSeq" id="WP_066662238.1">
    <property type="nucleotide sequence ID" value="NZ_CBCSCL010000007.1"/>
</dbReference>
<feature type="chain" id="PRO_5008258976" description="Lipoprotein" evidence="1">
    <location>
        <begin position="21"/>
        <end position="112"/>
    </location>
</feature>
<keyword evidence="3" id="KW-1185">Reference proteome</keyword>
<sequence length="112" mass="12298">MSRRVWAAATILVLAGCTSASDLLKRDPVFYGHTNKSPQAYASCVADAWRRQGEEVKQTEIDHGYDVTNQGLTGMTTALRVQQWANGEVEIRMSARSSFGAQDMVQAANLCM</sequence>
<gene>
    <name evidence="2" type="ORF">BAU07_21465</name>
</gene>
<keyword evidence="1" id="KW-0732">Signal</keyword>
<evidence type="ECO:0000313" key="2">
    <source>
        <dbReference type="EMBL" id="ANN79350.1"/>
    </source>
</evidence>
<dbReference type="OrthoDB" id="8636595at2"/>
<dbReference type="Proteomes" id="UP000091926">
    <property type="component" value="Chromosome"/>
</dbReference>
<dbReference type="KEGG" id="bfz:BAU07_21465"/>
<accession>A0A193GHP6</accession>
<evidence type="ECO:0008006" key="4">
    <source>
        <dbReference type="Google" id="ProtNLM"/>
    </source>
</evidence>
<name>A0A193GHP6_9BORD</name>
<feature type="signal peptide" evidence="1">
    <location>
        <begin position="1"/>
        <end position="20"/>
    </location>
</feature>
<proteinExistence type="predicted"/>